<dbReference type="GO" id="GO:0000976">
    <property type="term" value="F:transcription cis-regulatory region binding"/>
    <property type="evidence" value="ECO:0007669"/>
    <property type="project" value="TreeGrafter"/>
</dbReference>
<evidence type="ECO:0000256" key="3">
    <source>
        <dbReference type="ARBA" id="ARBA00023015"/>
    </source>
</evidence>
<organism evidence="10 11">
    <name type="scientific">Magnetospirillum moscoviense</name>
    <dbReference type="NCBI Taxonomy" id="1437059"/>
    <lineage>
        <taxon>Bacteria</taxon>
        <taxon>Pseudomonadati</taxon>
        <taxon>Pseudomonadota</taxon>
        <taxon>Alphaproteobacteria</taxon>
        <taxon>Rhodospirillales</taxon>
        <taxon>Rhodospirillaceae</taxon>
        <taxon>Magnetospirillum</taxon>
    </lineage>
</organism>
<evidence type="ECO:0000256" key="5">
    <source>
        <dbReference type="ARBA" id="ARBA00023163"/>
    </source>
</evidence>
<dbReference type="PROSITE" id="PS51755">
    <property type="entry name" value="OMPR_PHOB"/>
    <property type="match status" value="1"/>
</dbReference>
<evidence type="ECO:0000256" key="7">
    <source>
        <dbReference type="PROSITE-ProRule" id="PRU01091"/>
    </source>
</evidence>
<dbReference type="EMBL" id="LWQU01000160">
    <property type="protein sequence ID" value="OAN48540.1"/>
    <property type="molecule type" value="Genomic_DNA"/>
</dbReference>
<evidence type="ECO:0000313" key="11">
    <source>
        <dbReference type="Proteomes" id="UP000078543"/>
    </source>
</evidence>
<feature type="domain" description="Response regulatory" evidence="8">
    <location>
        <begin position="2"/>
        <end position="116"/>
    </location>
</feature>
<keyword evidence="1 6" id="KW-0597">Phosphoprotein</keyword>
<dbReference type="CDD" id="cd19934">
    <property type="entry name" value="REC_OmpR_EcPhoP-like"/>
    <property type="match status" value="1"/>
</dbReference>
<evidence type="ECO:0000313" key="10">
    <source>
        <dbReference type="EMBL" id="OAN48540.1"/>
    </source>
</evidence>
<name>A0A178MIR5_9PROT</name>
<dbReference type="InterPro" id="IPR011006">
    <property type="entry name" value="CheY-like_superfamily"/>
</dbReference>
<evidence type="ECO:0000256" key="2">
    <source>
        <dbReference type="ARBA" id="ARBA00023012"/>
    </source>
</evidence>
<evidence type="ECO:0000256" key="1">
    <source>
        <dbReference type="ARBA" id="ARBA00022553"/>
    </source>
</evidence>
<dbReference type="GO" id="GO:0032993">
    <property type="term" value="C:protein-DNA complex"/>
    <property type="evidence" value="ECO:0007669"/>
    <property type="project" value="TreeGrafter"/>
</dbReference>
<dbReference type="Gene3D" id="6.10.250.690">
    <property type="match status" value="1"/>
</dbReference>
<dbReference type="Proteomes" id="UP000078543">
    <property type="component" value="Unassembled WGS sequence"/>
</dbReference>
<dbReference type="PANTHER" id="PTHR48111">
    <property type="entry name" value="REGULATOR OF RPOS"/>
    <property type="match status" value="1"/>
</dbReference>
<feature type="DNA-binding region" description="OmpR/PhoB-type" evidence="7">
    <location>
        <begin position="124"/>
        <end position="218"/>
    </location>
</feature>
<dbReference type="PROSITE" id="PS50110">
    <property type="entry name" value="RESPONSE_REGULATORY"/>
    <property type="match status" value="1"/>
</dbReference>
<dbReference type="GO" id="GO:0005829">
    <property type="term" value="C:cytosol"/>
    <property type="evidence" value="ECO:0007669"/>
    <property type="project" value="TreeGrafter"/>
</dbReference>
<dbReference type="STRING" id="1437059.A6A05_15105"/>
<keyword evidence="5" id="KW-0804">Transcription</keyword>
<keyword evidence="3" id="KW-0805">Transcription regulation</keyword>
<proteinExistence type="predicted"/>
<reference evidence="10 11" key="1">
    <citation type="submission" date="2016-04" db="EMBL/GenBank/DDBJ databases">
        <title>Draft genome sequence of freshwater magnetotactic bacteria Magnetospirillum marisnigri SP-1 and Magnetospirillum moscoviense BB-1.</title>
        <authorList>
            <person name="Koziaeva V."/>
            <person name="Dziuba M.V."/>
            <person name="Ivanov T.M."/>
            <person name="Kuznetsov B."/>
            <person name="Grouzdev D.S."/>
        </authorList>
    </citation>
    <scope>NUCLEOTIDE SEQUENCE [LARGE SCALE GENOMIC DNA]</scope>
    <source>
        <strain evidence="10 11">BB-1</strain>
    </source>
</reference>
<dbReference type="InterPro" id="IPR001867">
    <property type="entry name" value="OmpR/PhoB-type_DNA-bd"/>
</dbReference>
<dbReference type="SMART" id="SM00862">
    <property type="entry name" value="Trans_reg_C"/>
    <property type="match status" value="1"/>
</dbReference>
<evidence type="ECO:0000256" key="6">
    <source>
        <dbReference type="PROSITE-ProRule" id="PRU00169"/>
    </source>
</evidence>
<dbReference type="InterPro" id="IPR001789">
    <property type="entry name" value="Sig_transdc_resp-reg_receiver"/>
</dbReference>
<dbReference type="RefSeq" id="WP_068502801.1">
    <property type="nucleotide sequence ID" value="NZ_LWQU01000160.1"/>
</dbReference>
<dbReference type="CDD" id="cd00383">
    <property type="entry name" value="trans_reg_C"/>
    <property type="match status" value="1"/>
</dbReference>
<protein>
    <submittedName>
        <fullName evidence="10">DNA-binding response regulator</fullName>
    </submittedName>
</protein>
<dbReference type="Pfam" id="PF00072">
    <property type="entry name" value="Response_reg"/>
    <property type="match status" value="1"/>
</dbReference>
<dbReference type="PANTHER" id="PTHR48111:SF37">
    <property type="entry name" value="RESPONSE REGULATOR PROTEIN CARR"/>
    <property type="match status" value="1"/>
</dbReference>
<dbReference type="AlphaFoldDB" id="A0A178MIR5"/>
<evidence type="ECO:0000256" key="4">
    <source>
        <dbReference type="ARBA" id="ARBA00023125"/>
    </source>
</evidence>
<evidence type="ECO:0000259" key="8">
    <source>
        <dbReference type="PROSITE" id="PS50110"/>
    </source>
</evidence>
<keyword evidence="11" id="KW-1185">Reference proteome</keyword>
<dbReference type="GO" id="GO:0000156">
    <property type="term" value="F:phosphorelay response regulator activity"/>
    <property type="evidence" value="ECO:0007669"/>
    <property type="project" value="TreeGrafter"/>
</dbReference>
<evidence type="ECO:0000259" key="9">
    <source>
        <dbReference type="PROSITE" id="PS51755"/>
    </source>
</evidence>
<keyword evidence="4 7" id="KW-0238">DNA-binding</keyword>
<feature type="domain" description="OmpR/PhoB-type" evidence="9">
    <location>
        <begin position="124"/>
        <end position="218"/>
    </location>
</feature>
<accession>A0A178MIR5</accession>
<sequence>MRVLVVEDEPQLNLRIEQALEAAGMKVDVAFDGEEGLFLGETEPYDAIVLDLGLPRLDGISVIRRWREMGRTMPILVLTARGRWADKAQAFDSGADDYLTKPFEMDEVITRVRVLIRRAAGHSSPEIICGPLRVDTSQGRVWVDGQAISLTAQEYRILAYLAHHRGRVVGRTELIEHVYDRDDDRESNVIDVLMGRIRKKLKAEVITTLRGQGWRLEVSNDGG</sequence>
<dbReference type="InterPro" id="IPR036388">
    <property type="entry name" value="WH-like_DNA-bd_sf"/>
</dbReference>
<dbReference type="FunFam" id="3.40.50.2300:FF:000002">
    <property type="entry name" value="DNA-binding response regulator PhoP"/>
    <property type="match status" value="1"/>
</dbReference>
<comment type="caution">
    <text evidence="10">The sequence shown here is derived from an EMBL/GenBank/DDBJ whole genome shotgun (WGS) entry which is preliminary data.</text>
</comment>
<dbReference type="GO" id="GO:0006355">
    <property type="term" value="P:regulation of DNA-templated transcription"/>
    <property type="evidence" value="ECO:0007669"/>
    <property type="project" value="InterPro"/>
</dbReference>
<dbReference type="InterPro" id="IPR039420">
    <property type="entry name" value="WalR-like"/>
</dbReference>
<keyword evidence="2" id="KW-0902">Two-component regulatory system</keyword>
<dbReference type="SMART" id="SM00448">
    <property type="entry name" value="REC"/>
    <property type="match status" value="1"/>
</dbReference>
<gene>
    <name evidence="10" type="ORF">A6A05_15105</name>
</gene>
<dbReference type="Gene3D" id="3.40.50.2300">
    <property type="match status" value="1"/>
</dbReference>
<dbReference type="Pfam" id="PF00486">
    <property type="entry name" value="Trans_reg_C"/>
    <property type="match status" value="1"/>
</dbReference>
<dbReference type="SUPFAM" id="SSF52172">
    <property type="entry name" value="CheY-like"/>
    <property type="match status" value="1"/>
</dbReference>
<dbReference type="OrthoDB" id="9802426at2"/>
<dbReference type="Gene3D" id="1.10.10.10">
    <property type="entry name" value="Winged helix-like DNA-binding domain superfamily/Winged helix DNA-binding domain"/>
    <property type="match status" value="1"/>
</dbReference>
<feature type="modified residue" description="4-aspartylphosphate" evidence="6">
    <location>
        <position position="51"/>
    </location>
</feature>